<reference evidence="9 10" key="1">
    <citation type="submission" date="2023-10" db="EMBL/GenBank/DDBJ databases">
        <title>Complete Genome Sequence of Limnobacter thiooxidans CS-K2T, Isolated from freshwater lake sediments in Bavaria, Germany.</title>
        <authorList>
            <person name="Naruki M."/>
            <person name="Watanabe A."/>
            <person name="Warashina T."/>
            <person name="Morita T."/>
            <person name="Arakawa K."/>
        </authorList>
    </citation>
    <scope>NUCLEOTIDE SEQUENCE [LARGE SCALE GENOMIC DNA]</scope>
    <source>
        <strain evidence="9 10">CS-K2</strain>
    </source>
</reference>
<keyword evidence="10" id="KW-1185">Reference proteome</keyword>
<dbReference type="EMBL" id="AP028947">
    <property type="protein sequence ID" value="BET27684.1"/>
    <property type="molecule type" value="Genomic_DNA"/>
</dbReference>
<dbReference type="GO" id="GO:0005886">
    <property type="term" value="C:plasma membrane"/>
    <property type="evidence" value="ECO:0007669"/>
    <property type="project" value="UniProtKB-SubCell"/>
</dbReference>
<organism evidence="9 10">
    <name type="scientific">Limnobacter thiooxidans</name>
    <dbReference type="NCBI Taxonomy" id="131080"/>
    <lineage>
        <taxon>Bacteria</taxon>
        <taxon>Pseudomonadati</taxon>
        <taxon>Pseudomonadota</taxon>
        <taxon>Betaproteobacteria</taxon>
        <taxon>Burkholderiales</taxon>
        <taxon>Burkholderiaceae</taxon>
        <taxon>Limnobacter</taxon>
    </lineage>
</organism>
<dbReference type="PANTHER" id="PTHR30269:SF0">
    <property type="entry name" value="MEMBRANE TRANSPORTER PROTEIN YFCA-RELATED"/>
    <property type="match status" value="1"/>
</dbReference>
<evidence type="ECO:0000256" key="1">
    <source>
        <dbReference type="ARBA" id="ARBA00004651"/>
    </source>
</evidence>
<evidence type="ECO:0000256" key="7">
    <source>
        <dbReference type="ARBA" id="ARBA00023136"/>
    </source>
</evidence>
<evidence type="ECO:0000313" key="9">
    <source>
        <dbReference type="EMBL" id="BET27684.1"/>
    </source>
</evidence>
<feature type="transmembrane region" description="Helical" evidence="8">
    <location>
        <begin position="236"/>
        <end position="254"/>
    </location>
</feature>
<dbReference type="RefSeq" id="WP_130557259.1">
    <property type="nucleotide sequence ID" value="NZ_AP028947.1"/>
</dbReference>
<dbReference type="Proteomes" id="UP001329151">
    <property type="component" value="Chromosome"/>
</dbReference>
<comment type="similarity">
    <text evidence="2 8">Belongs to the 4-toluene sulfonate uptake permease (TSUP) (TC 2.A.102) family.</text>
</comment>
<evidence type="ECO:0000256" key="8">
    <source>
        <dbReference type="RuleBase" id="RU363041"/>
    </source>
</evidence>
<accession>A0AA86J5G5</accession>
<keyword evidence="5 8" id="KW-0812">Transmembrane</keyword>
<feature type="transmembrane region" description="Helical" evidence="8">
    <location>
        <begin position="79"/>
        <end position="99"/>
    </location>
</feature>
<dbReference type="AlphaFoldDB" id="A0AA86J5G5"/>
<proteinExistence type="inferred from homology"/>
<feature type="transmembrane region" description="Helical" evidence="8">
    <location>
        <begin position="7"/>
        <end position="27"/>
    </location>
</feature>
<evidence type="ECO:0000256" key="3">
    <source>
        <dbReference type="ARBA" id="ARBA00022448"/>
    </source>
</evidence>
<name>A0AA86J5G5_9BURK</name>
<evidence type="ECO:0000256" key="4">
    <source>
        <dbReference type="ARBA" id="ARBA00022475"/>
    </source>
</evidence>
<keyword evidence="4 8" id="KW-1003">Cell membrane</keyword>
<evidence type="ECO:0000313" key="10">
    <source>
        <dbReference type="Proteomes" id="UP001329151"/>
    </source>
</evidence>
<sequence>MFEQIELWVLITLCAAAFAAGLIDAMVGGGGLIQIPALFGLMPGQGHATLLGTNKISSVVGTSFAAYRYSKAIQVPWNAVLPATAMALMGAYGGAYVVTQISTEVLRLILPVLLAAVAVYTFLRKDLGGVHAPKLDVKRERIFGALVGLLIGFYDGFFGPGTGSFLMVAFVVFFGFDFLAATAGAKMVNIACNLASLAWFAPAGHIILSLGLLMAAFNLAGAKVGAGLAIRKGAGFVRKVLLAVVCLLILRTSYDSYWPYLRSWLV</sequence>
<feature type="transmembrane region" description="Helical" evidence="8">
    <location>
        <begin position="197"/>
        <end position="216"/>
    </location>
</feature>
<evidence type="ECO:0000256" key="2">
    <source>
        <dbReference type="ARBA" id="ARBA00009142"/>
    </source>
</evidence>
<feature type="transmembrane region" description="Helical" evidence="8">
    <location>
        <begin position="105"/>
        <end position="123"/>
    </location>
</feature>
<keyword evidence="7 8" id="KW-0472">Membrane</keyword>
<evidence type="ECO:0000256" key="6">
    <source>
        <dbReference type="ARBA" id="ARBA00022989"/>
    </source>
</evidence>
<dbReference type="PANTHER" id="PTHR30269">
    <property type="entry name" value="TRANSMEMBRANE PROTEIN YFCA"/>
    <property type="match status" value="1"/>
</dbReference>
<evidence type="ECO:0000256" key="5">
    <source>
        <dbReference type="ARBA" id="ARBA00022692"/>
    </source>
</evidence>
<protein>
    <recommendedName>
        <fullName evidence="8">Probable membrane transporter protein</fullName>
    </recommendedName>
</protein>
<feature type="transmembrane region" description="Helical" evidence="8">
    <location>
        <begin position="165"/>
        <end position="185"/>
    </location>
</feature>
<dbReference type="InterPro" id="IPR052017">
    <property type="entry name" value="TSUP"/>
</dbReference>
<keyword evidence="6 8" id="KW-1133">Transmembrane helix</keyword>
<dbReference type="KEGG" id="lto:RGQ30_31850"/>
<dbReference type="InterPro" id="IPR002781">
    <property type="entry name" value="TM_pro_TauE-like"/>
</dbReference>
<dbReference type="Pfam" id="PF01925">
    <property type="entry name" value="TauE"/>
    <property type="match status" value="1"/>
</dbReference>
<comment type="subcellular location">
    <subcellularLocation>
        <location evidence="1 8">Cell membrane</location>
        <topology evidence="1 8">Multi-pass membrane protein</topology>
    </subcellularLocation>
</comment>
<feature type="transmembrane region" description="Helical" evidence="8">
    <location>
        <begin position="143"/>
        <end position="159"/>
    </location>
</feature>
<keyword evidence="3" id="KW-0813">Transport</keyword>
<gene>
    <name evidence="9" type="ORF">RGQ30_31850</name>
</gene>